<evidence type="ECO:0000256" key="1">
    <source>
        <dbReference type="SAM" id="Phobius"/>
    </source>
</evidence>
<gene>
    <name evidence="2" type="ORF">FHR70_004611</name>
</gene>
<comment type="caution">
    <text evidence="2">The sequence shown here is derived from an EMBL/GenBank/DDBJ whole genome shotgun (WGS) entry which is preliminary data.</text>
</comment>
<dbReference type="EMBL" id="JACHWB010000011">
    <property type="protein sequence ID" value="MBB3021510.1"/>
    <property type="molecule type" value="Genomic_DNA"/>
</dbReference>
<dbReference type="RefSeq" id="WP_183454447.1">
    <property type="nucleotide sequence ID" value="NZ_JACHWB010000011.1"/>
</dbReference>
<keyword evidence="1" id="KW-0472">Membrane</keyword>
<sequence length="71" mass="7476">MRIRIGFNISALLLYGLSWILLAAAVLMVTLAIATALGLANLPMKVSPDLIGSVICALLALLFRILAARLG</sequence>
<evidence type="ECO:0000313" key="3">
    <source>
        <dbReference type="Proteomes" id="UP000532010"/>
    </source>
</evidence>
<dbReference type="Proteomes" id="UP000532010">
    <property type="component" value="Unassembled WGS sequence"/>
</dbReference>
<keyword evidence="3" id="KW-1185">Reference proteome</keyword>
<feature type="transmembrane region" description="Helical" evidence="1">
    <location>
        <begin position="12"/>
        <end position="38"/>
    </location>
</feature>
<proteinExistence type="predicted"/>
<evidence type="ECO:0000313" key="2">
    <source>
        <dbReference type="EMBL" id="MBB3021510.1"/>
    </source>
</evidence>
<feature type="transmembrane region" description="Helical" evidence="1">
    <location>
        <begin position="50"/>
        <end position="67"/>
    </location>
</feature>
<keyword evidence="1" id="KW-1133">Transmembrane helix</keyword>
<reference evidence="2 3" key="1">
    <citation type="submission" date="2020-08" db="EMBL/GenBank/DDBJ databases">
        <title>The Agave Microbiome: Exploring the role of microbial communities in plant adaptations to desert environments.</title>
        <authorList>
            <person name="Partida-Martinez L.P."/>
        </authorList>
    </citation>
    <scope>NUCLEOTIDE SEQUENCE [LARGE SCALE GENOMIC DNA]</scope>
    <source>
        <strain evidence="2 3">AT3.9</strain>
    </source>
</reference>
<organism evidence="2 3">
    <name type="scientific">Microvirga lupini</name>
    <dbReference type="NCBI Taxonomy" id="420324"/>
    <lineage>
        <taxon>Bacteria</taxon>
        <taxon>Pseudomonadati</taxon>
        <taxon>Pseudomonadota</taxon>
        <taxon>Alphaproteobacteria</taxon>
        <taxon>Hyphomicrobiales</taxon>
        <taxon>Methylobacteriaceae</taxon>
        <taxon>Microvirga</taxon>
    </lineage>
</organism>
<protein>
    <submittedName>
        <fullName evidence="2">Uncharacterized protein</fullName>
    </submittedName>
</protein>
<name>A0A7W4VRC0_9HYPH</name>
<keyword evidence="1" id="KW-0812">Transmembrane</keyword>
<accession>A0A7W4VRC0</accession>
<dbReference type="AlphaFoldDB" id="A0A7W4VRC0"/>